<sequence>MSSENRPGSFLFVPDVKSAEKVLREHELDTTTRFVMYYNNGLSKGKLKCTQMKGKKVFFEDPQSVTSQSRIKYDGIPFIITGKRVYDCHQGIDRHAADKERRNTSKGLVIIYTNPDQPVYKGNIVKIRNQKVQKQRGYNDCALFVIAFATTLCHGGDPTTKRYDQRAMRPHLVDCLESSRMTEFPPTDDTVELVHPVVGNYCKCRLHNNNAAYVKCCGCCEWYHPDFANIPESAFHPTTKWLCFECNQKNTNT</sequence>
<keyword evidence="2" id="KW-1185">Reference proteome</keyword>
<accession>A0ABN8QIE9</accession>
<dbReference type="InterPro" id="IPR029309">
    <property type="entry name" value="CaRF"/>
</dbReference>
<organism evidence="1 2">
    <name type="scientific">Porites evermanni</name>
    <dbReference type="NCBI Taxonomy" id="104178"/>
    <lineage>
        <taxon>Eukaryota</taxon>
        <taxon>Metazoa</taxon>
        <taxon>Cnidaria</taxon>
        <taxon>Anthozoa</taxon>
        <taxon>Hexacorallia</taxon>
        <taxon>Scleractinia</taxon>
        <taxon>Fungiina</taxon>
        <taxon>Poritidae</taxon>
        <taxon>Porites</taxon>
    </lineage>
</organism>
<dbReference type="InterPro" id="IPR011011">
    <property type="entry name" value="Znf_FYVE_PHD"/>
</dbReference>
<evidence type="ECO:0000313" key="1">
    <source>
        <dbReference type="EMBL" id="CAH3162585.1"/>
    </source>
</evidence>
<name>A0ABN8QIE9_9CNID</name>
<proteinExistence type="predicted"/>
<dbReference type="InterPro" id="IPR038765">
    <property type="entry name" value="Papain-like_cys_pep_sf"/>
</dbReference>
<comment type="caution">
    <text evidence="1">The sequence shown here is derived from an EMBL/GenBank/DDBJ whole genome shotgun (WGS) entry which is preliminary data.</text>
</comment>
<gene>
    <name evidence="1" type="ORF">PEVE_00004312</name>
</gene>
<dbReference type="SUPFAM" id="SSF54001">
    <property type="entry name" value="Cysteine proteinases"/>
    <property type="match status" value="1"/>
</dbReference>
<dbReference type="PANTHER" id="PTHR34718">
    <property type="entry name" value="PHD-TYPE DOMAIN-CONTAINING PROTEIN"/>
    <property type="match status" value="1"/>
</dbReference>
<dbReference type="Gene3D" id="3.30.40.10">
    <property type="entry name" value="Zinc/RING finger domain, C3HC4 (zinc finger)"/>
    <property type="match status" value="1"/>
</dbReference>
<dbReference type="InterPro" id="IPR013083">
    <property type="entry name" value="Znf_RING/FYVE/PHD"/>
</dbReference>
<dbReference type="PANTHER" id="PTHR34718:SF2">
    <property type="entry name" value="PHD-TYPE DOMAIN-CONTAINING PROTEIN"/>
    <property type="match status" value="1"/>
</dbReference>
<dbReference type="EMBL" id="CALNXI010001267">
    <property type="protein sequence ID" value="CAH3162585.1"/>
    <property type="molecule type" value="Genomic_DNA"/>
</dbReference>
<dbReference type="Proteomes" id="UP001159427">
    <property type="component" value="Unassembled WGS sequence"/>
</dbReference>
<protein>
    <submittedName>
        <fullName evidence="1">Uncharacterized protein</fullName>
    </submittedName>
</protein>
<reference evidence="1 2" key="1">
    <citation type="submission" date="2022-05" db="EMBL/GenBank/DDBJ databases">
        <authorList>
            <consortium name="Genoscope - CEA"/>
            <person name="William W."/>
        </authorList>
    </citation>
    <scope>NUCLEOTIDE SEQUENCE [LARGE SCALE GENOMIC DNA]</scope>
</reference>
<dbReference type="Pfam" id="PF15299">
    <property type="entry name" value="ALS2CR8"/>
    <property type="match status" value="1"/>
</dbReference>
<evidence type="ECO:0000313" key="2">
    <source>
        <dbReference type="Proteomes" id="UP001159427"/>
    </source>
</evidence>
<dbReference type="SUPFAM" id="SSF57903">
    <property type="entry name" value="FYVE/PHD zinc finger"/>
    <property type="match status" value="1"/>
</dbReference>